<sequence>MRRRPITAAAAGLVLLTGTAVACSSSSGSSGTSSAPPSSSASSPAPAHESAPPGDIPDTQAYVPWSPSAGGFTVKVPEGWSRTTQGSATVFADKFNSIRIDSLAAAKAPTAQSVRSTDIPAIQGKSTGFALRQVTVVQRKGGSPVMAEYLADSAPDQVTGKSVQLDVQRYAFFKSGKETVLTLSGAVNADNVDPWKIVTDSFRWS</sequence>
<dbReference type="Proteomes" id="UP000305778">
    <property type="component" value="Unassembled WGS sequence"/>
</dbReference>
<dbReference type="OrthoDB" id="9102188at2"/>
<accession>A0A4U0SBD7</accession>
<dbReference type="PROSITE" id="PS51257">
    <property type="entry name" value="PROKAR_LIPOPROTEIN"/>
    <property type="match status" value="1"/>
</dbReference>
<dbReference type="RefSeq" id="WP_136727136.1">
    <property type="nucleotide sequence ID" value="NZ_SUMC01000035.1"/>
</dbReference>
<evidence type="ECO:0000313" key="3">
    <source>
        <dbReference type="EMBL" id="TKA06674.1"/>
    </source>
</evidence>
<feature type="region of interest" description="Disordered" evidence="1">
    <location>
        <begin position="25"/>
        <end position="60"/>
    </location>
</feature>
<organism evidence="3 4">
    <name type="scientific">Actinacidiphila oryziradicis</name>
    <dbReference type="NCBI Taxonomy" id="2571141"/>
    <lineage>
        <taxon>Bacteria</taxon>
        <taxon>Bacillati</taxon>
        <taxon>Actinomycetota</taxon>
        <taxon>Actinomycetes</taxon>
        <taxon>Kitasatosporales</taxon>
        <taxon>Streptomycetaceae</taxon>
        <taxon>Actinacidiphila</taxon>
    </lineage>
</organism>
<dbReference type="EMBL" id="SUMC01000035">
    <property type="protein sequence ID" value="TKA06674.1"/>
    <property type="molecule type" value="Genomic_DNA"/>
</dbReference>
<reference evidence="3 4" key="1">
    <citation type="submission" date="2019-04" db="EMBL/GenBank/DDBJ databases">
        <title>Streptomyces oryziradicis sp. nov., a novel actinomycete isolated from rhizosphere soil of rice (Oryza sativa L.).</title>
        <authorList>
            <person name="Li C."/>
        </authorList>
    </citation>
    <scope>NUCLEOTIDE SEQUENCE [LARGE SCALE GENOMIC DNA]</scope>
    <source>
        <strain evidence="3 4">NEAU-C40</strain>
    </source>
</reference>
<name>A0A4U0SBD7_9ACTN</name>
<evidence type="ECO:0000256" key="1">
    <source>
        <dbReference type="SAM" id="MobiDB-lite"/>
    </source>
</evidence>
<proteinExistence type="predicted"/>
<protein>
    <recommendedName>
        <fullName evidence="5">Lipoprotein</fullName>
    </recommendedName>
</protein>
<feature type="chain" id="PRO_5020734139" description="Lipoprotein" evidence="2">
    <location>
        <begin position="23"/>
        <end position="205"/>
    </location>
</feature>
<evidence type="ECO:0000313" key="4">
    <source>
        <dbReference type="Proteomes" id="UP000305778"/>
    </source>
</evidence>
<gene>
    <name evidence="3" type="ORF">FCI23_30280</name>
</gene>
<feature type="compositionally biased region" description="Low complexity" evidence="1">
    <location>
        <begin position="25"/>
        <end position="53"/>
    </location>
</feature>
<evidence type="ECO:0008006" key="5">
    <source>
        <dbReference type="Google" id="ProtNLM"/>
    </source>
</evidence>
<feature type="signal peptide" evidence="2">
    <location>
        <begin position="1"/>
        <end position="22"/>
    </location>
</feature>
<comment type="caution">
    <text evidence="3">The sequence shown here is derived from an EMBL/GenBank/DDBJ whole genome shotgun (WGS) entry which is preliminary data.</text>
</comment>
<keyword evidence="2" id="KW-0732">Signal</keyword>
<dbReference type="AlphaFoldDB" id="A0A4U0SBD7"/>
<evidence type="ECO:0000256" key="2">
    <source>
        <dbReference type="SAM" id="SignalP"/>
    </source>
</evidence>
<keyword evidence="4" id="KW-1185">Reference proteome</keyword>